<evidence type="ECO:0000256" key="2">
    <source>
        <dbReference type="ARBA" id="ARBA00023157"/>
    </source>
</evidence>
<keyword evidence="5" id="KW-1185">Reference proteome</keyword>
<evidence type="ECO:0000313" key="4">
    <source>
        <dbReference type="Ensembl" id="ENSGWIP00000034926.1"/>
    </source>
</evidence>
<organism evidence="4 5">
    <name type="scientific">Gouania willdenowi</name>
    <name type="common">Blunt-snouted clingfish</name>
    <name type="synonym">Lepadogaster willdenowi</name>
    <dbReference type="NCBI Taxonomy" id="441366"/>
    <lineage>
        <taxon>Eukaryota</taxon>
        <taxon>Metazoa</taxon>
        <taxon>Chordata</taxon>
        <taxon>Craniata</taxon>
        <taxon>Vertebrata</taxon>
        <taxon>Euteleostomi</taxon>
        <taxon>Actinopterygii</taxon>
        <taxon>Neopterygii</taxon>
        <taxon>Teleostei</taxon>
        <taxon>Neoteleostei</taxon>
        <taxon>Acanthomorphata</taxon>
        <taxon>Ovalentaria</taxon>
        <taxon>Blenniimorphae</taxon>
        <taxon>Blenniiformes</taxon>
        <taxon>Gobiesocoidei</taxon>
        <taxon>Gobiesocidae</taxon>
        <taxon>Gobiesocinae</taxon>
        <taxon>Gouania</taxon>
    </lineage>
</organism>
<protein>
    <recommendedName>
        <fullName evidence="3">C-type lectin domain-containing protein</fullName>
    </recommendedName>
</protein>
<dbReference type="InterPro" id="IPR016186">
    <property type="entry name" value="C-type_lectin-like/link_sf"/>
</dbReference>
<reference evidence="4" key="2">
    <citation type="submission" date="2025-08" db="UniProtKB">
        <authorList>
            <consortium name="Ensembl"/>
        </authorList>
    </citation>
    <scope>IDENTIFICATION</scope>
</reference>
<dbReference type="PROSITE" id="PS00615">
    <property type="entry name" value="C_TYPE_LECTIN_1"/>
    <property type="match status" value="1"/>
</dbReference>
<dbReference type="InterPro" id="IPR001304">
    <property type="entry name" value="C-type_lectin-like"/>
</dbReference>
<dbReference type="SUPFAM" id="SSF56436">
    <property type="entry name" value="C-type lectin-like"/>
    <property type="match status" value="1"/>
</dbReference>
<dbReference type="Ensembl" id="ENSGWIT00000038088.1">
    <property type="protein sequence ID" value="ENSGWIP00000034926.1"/>
    <property type="gene ID" value="ENSGWIG00000018107.1"/>
</dbReference>
<dbReference type="SMART" id="SM00034">
    <property type="entry name" value="CLECT"/>
    <property type="match status" value="1"/>
</dbReference>
<dbReference type="AlphaFoldDB" id="A0A8C5GUA3"/>
<keyword evidence="1" id="KW-0430">Lectin</keyword>
<dbReference type="PROSITE" id="PS50041">
    <property type="entry name" value="C_TYPE_LECTIN_2"/>
    <property type="match status" value="1"/>
</dbReference>
<evidence type="ECO:0000259" key="3">
    <source>
        <dbReference type="PROSITE" id="PS50041"/>
    </source>
</evidence>
<evidence type="ECO:0000256" key="1">
    <source>
        <dbReference type="ARBA" id="ARBA00022734"/>
    </source>
</evidence>
<sequence length="210" mass="24490">LSSERQNHIISLNLVFEGGHLVRSKIKTSLTAEGLTEMVAVSFGLLCVLQVSLNISFRLGFCELNSQLVPTSKHKKKHHFQHGWVQICSSFYYISTEMKCWQESRNDCLYREADLMIKKLNRNTQKKPIQRFVKALFREVWNGLTDAENEGVWKWVDGTLLKETSFWCPGEPNNYKNEDCVEVNFNHRGCWNDNDCNQNRIWICEKKVAL</sequence>
<dbReference type="CDD" id="cd03590">
    <property type="entry name" value="CLECT_DC-SIGN_like"/>
    <property type="match status" value="1"/>
</dbReference>
<evidence type="ECO:0000313" key="5">
    <source>
        <dbReference type="Proteomes" id="UP000694680"/>
    </source>
</evidence>
<name>A0A8C5GUA3_GOUWI</name>
<dbReference type="InterPro" id="IPR016187">
    <property type="entry name" value="CTDL_fold"/>
</dbReference>
<dbReference type="InterPro" id="IPR018378">
    <property type="entry name" value="C-type_lectin_CS"/>
</dbReference>
<proteinExistence type="predicted"/>
<feature type="domain" description="C-type lectin" evidence="3">
    <location>
        <begin position="92"/>
        <end position="205"/>
    </location>
</feature>
<dbReference type="InterPro" id="IPR050111">
    <property type="entry name" value="C-type_lectin/snaclec_domain"/>
</dbReference>
<dbReference type="GO" id="GO:0030246">
    <property type="term" value="F:carbohydrate binding"/>
    <property type="evidence" value="ECO:0007669"/>
    <property type="project" value="UniProtKB-KW"/>
</dbReference>
<dbReference type="InterPro" id="IPR033989">
    <property type="entry name" value="CD209-like_CTLD"/>
</dbReference>
<dbReference type="Proteomes" id="UP000694680">
    <property type="component" value="Chromosome 1"/>
</dbReference>
<accession>A0A8C5GUA3</accession>
<reference evidence="4" key="3">
    <citation type="submission" date="2025-09" db="UniProtKB">
        <authorList>
            <consortium name="Ensembl"/>
        </authorList>
    </citation>
    <scope>IDENTIFICATION</scope>
</reference>
<dbReference type="Pfam" id="PF00059">
    <property type="entry name" value="Lectin_C"/>
    <property type="match status" value="1"/>
</dbReference>
<reference evidence="4" key="1">
    <citation type="submission" date="2020-06" db="EMBL/GenBank/DDBJ databases">
        <authorList>
            <consortium name="Wellcome Sanger Institute Data Sharing"/>
        </authorList>
    </citation>
    <scope>NUCLEOTIDE SEQUENCE [LARGE SCALE GENOMIC DNA]</scope>
</reference>
<dbReference type="Gene3D" id="3.10.100.10">
    <property type="entry name" value="Mannose-Binding Protein A, subunit A"/>
    <property type="match status" value="1"/>
</dbReference>
<dbReference type="PANTHER" id="PTHR22803">
    <property type="entry name" value="MANNOSE, PHOSPHOLIPASE, LECTIN RECEPTOR RELATED"/>
    <property type="match status" value="1"/>
</dbReference>
<keyword evidence="2" id="KW-1015">Disulfide bond</keyword>